<name>A0A2P2MNC8_RHIMU</name>
<proteinExistence type="predicted"/>
<keyword evidence="1" id="KW-0675">Receptor</keyword>
<accession>A0A2P2MNC8</accession>
<keyword evidence="1" id="KW-0808">Transferase</keyword>
<evidence type="ECO:0000313" key="1">
    <source>
        <dbReference type="EMBL" id="MBX31741.1"/>
    </source>
</evidence>
<dbReference type="EMBL" id="GGEC01051257">
    <property type="protein sequence ID" value="MBX31741.1"/>
    <property type="molecule type" value="Transcribed_RNA"/>
</dbReference>
<protein>
    <submittedName>
        <fullName evidence="1">Putative leucine-rich repeat receptor-like protein kinase At5g49770 isoform X1</fullName>
    </submittedName>
</protein>
<reference evidence="1" key="1">
    <citation type="submission" date="2018-02" db="EMBL/GenBank/DDBJ databases">
        <title>Rhizophora mucronata_Transcriptome.</title>
        <authorList>
            <person name="Meera S.P."/>
            <person name="Sreeshan A."/>
            <person name="Augustine A."/>
        </authorList>
    </citation>
    <scope>NUCLEOTIDE SEQUENCE</scope>
    <source>
        <tissue evidence="1">Leaf</tissue>
    </source>
</reference>
<dbReference type="AlphaFoldDB" id="A0A2P2MNC8"/>
<dbReference type="GO" id="GO:0016301">
    <property type="term" value="F:kinase activity"/>
    <property type="evidence" value="ECO:0007669"/>
    <property type="project" value="UniProtKB-KW"/>
</dbReference>
<keyword evidence="1" id="KW-0418">Kinase</keyword>
<sequence length="156" mass="17562">MESGIGPEKSQPTKIKFVSFVRFPINAGRGPLNSLLYDKSRICNSEKNDMSEDSTPFNPMLDNVMEVTRELVHRMPTHLLPQGSEPTQLGGVFFQTSFRAFNWLKSSGLVEAATTQIQMKETSRNTKEAEPILFVDQSPKSYLCSSIFYLLSCFPT</sequence>
<organism evidence="1">
    <name type="scientific">Rhizophora mucronata</name>
    <name type="common">Asiatic mangrove</name>
    <dbReference type="NCBI Taxonomy" id="61149"/>
    <lineage>
        <taxon>Eukaryota</taxon>
        <taxon>Viridiplantae</taxon>
        <taxon>Streptophyta</taxon>
        <taxon>Embryophyta</taxon>
        <taxon>Tracheophyta</taxon>
        <taxon>Spermatophyta</taxon>
        <taxon>Magnoliopsida</taxon>
        <taxon>eudicotyledons</taxon>
        <taxon>Gunneridae</taxon>
        <taxon>Pentapetalae</taxon>
        <taxon>rosids</taxon>
        <taxon>fabids</taxon>
        <taxon>Malpighiales</taxon>
        <taxon>Rhizophoraceae</taxon>
        <taxon>Rhizophora</taxon>
    </lineage>
</organism>